<dbReference type="PANTHER" id="PTHR22916:SF3">
    <property type="entry name" value="UDP-GLCNAC:BETAGAL BETA-1,3-N-ACETYLGLUCOSAMINYLTRANSFERASE-LIKE PROTEIN 1"/>
    <property type="match status" value="1"/>
</dbReference>
<dbReference type="PANTHER" id="PTHR22916">
    <property type="entry name" value="GLYCOSYLTRANSFERASE"/>
    <property type="match status" value="1"/>
</dbReference>
<dbReference type="EMBL" id="CP045875">
    <property type="protein sequence ID" value="QGG47202.1"/>
    <property type="molecule type" value="Genomic_DNA"/>
</dbReference>
<dbReference type="KEGG" id="hcv:FTV88_1050"/>
<proteinExistence type="predicted"/>
<evidence type="ECO:0000313" key="2">
    <source>
        <dbReference type="EMBL" id="QGG47202.1"/>
    </source>
</evidence>
<accession>A0A5Q2N1N1</accession>
<dbReference type="InterPro" id="IPR029044">
    <property type="entry name" value="Nucleotide-diphossugar_trans"/>
</dbReference>
<keyword evidence="2" id="KW-0808">Transferase</keyword>
<keyword evidence="3" id="KW-1185">Reference proteome</keyword>
<dbReference type="Proteomes" id="UP000366051">
    <property type="component" value="Chromosome"/>
</dbReference>
<dbReference type="GO" id="GO:0016758">
    <property type="term" value="F:hexosyltransferase activity"/>
    <property type="evidence" value="ECO:0007669"/>
    <property type="project" value="UniProtKB-ARBA"/>
</dbReference>
<organism evidence="2 3">
    <name type="scientific">Heliorestis convoluta</name>
    <dbReference type="NCBI Taxonomy" id="356322"/>
    <lineage>
        <taxon>Bacteria</taxon>
        <taxon>Bacillati</taxon>
        <taxon>Bacillota</taxon>
        <taxon>Clostridia</taxon>
        <taxon>Eubacteriales</taxon>
        <taxon>Heliobacteriaceae</taxon>
        <taxon>Heliorestis</taxon>
    </lineage>
</organism>
<gene>
    <name evidence="2" type="ORF">FTV88_1050</name>
</gene>
<dbReference type="InterPro" id="IPR001173">
    <property type="entry name" value="Glyco_trans_2-like"/>
</dbReference>
<sequence>MLIVDDCSRDNTYELLLEQSQVDNRIRPIRLSTNRGPAVARNTSITQARGRYIAFVDSDDLWLPHKLEKQLAFMKNHNISFSFTEYSIIKEDGSETSSIVKIPKKIDYIGLLKNTIIGCSTVMIDLEKAGIVQMPNLRARQDTALWLNLLKKGFIAYGLQEPLTKYRKVKGSVSSNKLKMMRQNWRLYRDIEKLSFLYATWCFMNYAWNGLNKNFLK</sequence>
<reference evidence="3" key="1">
    <citation type="submission" date="2019-11" db="EMBL/GenBank/DDBJ databases">
        <title>Genome sequence of Heliorestis convoluta strain HH, an alkaliphilic and minimalistic phototrophic bacterium from a soda lake in Egypt.</title>
        <authorList>
            <person name="Dewey E.D."/>
            <person name="Stokes L.M."/>
            <person name="Burchell B.M."/>
            <person name="Shaffer K.N."/>
            <person name="Huntington A.M."/>
            <person name="Baker J.M."/>
            <person name="Nadendla S."/>
            <person name="Giglio M.G."/>
            <person name="Touchman J.W."/>
            <person name="Blankenship R.E."/>
            <person name="Madigan M.T."/>
            <person name="Sattley W.M."/>
        </authorList>
    </citation>
    <scope>NUCLEOTIDE SEQUENCE [LARGE SCALE GENOMIC DNA]</scope>
    <source>
        <strain evidence="3">HH</strain>
    </source>
</reference>
<dbReference type="Gene3D" id="3.90.550.10">
    <property type="entry name" value="Spore Coat Polysaccharide Biosynthesis Protein SpsA, Chain A"/>
    <property type="match status" value="1"/>
</dbReference>
<dbReference type="CDD" id="cd00761">
    <property type="entry name" value="Glyco_tranf_GTA_type"/>
    <property type="match status" value="1"/>
</dbReference>
<dbReference type="Pfam" id="PF00535">
    <property type="entry name" value="Glycos_transf_2"/>
    <property type="match status" value="1"/>
</dbReference>
<feature type="domain" description="Glycosyltransferase 2-like" evidence="1">
    <location>
        <begin position="2"/>
        <end position="96"/>
    </location>
</feature>
<name>A0A5Q2N1N1_9FIRM</name>
<evidence type="ECO:0000313" key="3">
    <source>
        <dbReference type="Proteomes" id="UP000366051"/>
    </source>
</evidence>
<evidence type="ECO:0000259" key="1">
    <source>
        <dbReference type="Pfam" id="PF00535"/>
    </source>
</evidence>
<protein>
    <submittedName>
        <fullName evidence="2">Glycosyl transferase family 2 protein</fullName>
    </submittedName>
</protein>
<dbReference type="SUPFAM" id="SSF53448">
    <property type="entry name" value="Nucleotide-diphospho-sugar transferases"/>
    <property type="match status" value="1"/>
</dbReference>
<dbReference type="AlphaFoldDB" id="A0A5Q2N1N1"/>